<gene>
    <name evidence="2" type="ORF">HMPREF9195_00330</name>
</gene>
<dbReference type="Proteomes" id="UP000014634">
    <property type="component" value="Unassembled WGS sequence"/>
</dbReference>
<reference evidence="2 3" key="1">
    <citation type="submission" date="2013-04" db="EMBL/GenBank/DDBJ databases">
        <title>The Genome Sequence of Treponema medium ATCC 700293.</title>
        <authorList>
            <consortium name="The Broad Institute Genomics Platform"/>
            <person name="Earl A."/>
            <person name="Ward D."/>
            <person name="Feldgarden M."/>
            <person name="Gevers D."/>
            <person name="Leonetti C."/>
            <person name="Blanton J.M."/>
            <person name="Dewhirst F.E."/>
            <person name="Izard J."/>
            <person name="Walker B."/>
            <person name="Young S."/>
            <person name="Zeng Q."/>
            <person name="Gargeya S."/>
            <person name="Fitzgerald M."/>
            <person name="Haas B."/>
            <person name="Abouelleil A."/>
            <person name="Allen A.W."/>
            <person name="Alvarado L."/>
            <person name="Arachchi H.M."/>
            <person name="Berlin A.M."/>
            <person name="Chapman S.B."/>
            <person name="Gainer-Dewar J."/>
            <person name="Goldberg J."/>
            <person name="Griggs A."/>
            <person name="Gujja S."/>
            <person name="Hansen M."/>
            <person name="Howarth C."/>
            <person name="Imamovic A."/>
            <person name="Ireland A."/>
            <person name="Larimer J."/>
            <person name="McCowan C."/>
            <person name="Murphy C."/>
            <person name="Pearson M."/>
            <person name="Poon T.W."/>
            <person name="Priest M."/>
            <person name="Roberts A."/>
            <person name="Saif S."/>
            <person name="Shea T."/>
            <person name="Sisk P."/>
            <person name="Sykes S."/>
            <person name="Wortman J."/>
            <person name="Nusbaum C."/>
            <person name="Birren B."/>
        </authorList>
    </citation>
    <scope>NUCLEOTIDE SEQUENCE [LARGE SCALE GENOMIC DNA]</scope>
    <source>
        <strain evidence="2 3">ATCC 700293</strain>
    </source>
</reference>
<organism evidence="2 3">
    <name type="scientific">Treponema medium ATCC 700293</name>
    <dbReference type="NCBI Taxonomy" id="1125700"/>
    <lineage>
        <taxon>Bacteria</taxon>
        <taxon>Pseudomonadati</taxon>
        <taxon>Spirochaetota</taxon>
        <taxon>Spirochaetia</taxon>
        <taxon>Spirochaetales</taxon>
        <taxon>Treponemataceae</taxon>
        <taxon>Treponema</taxon>
    </lineage>
</organism>
<comment type="caution">
    <text evidence="2">The sequence shown here is derived from an EMBL/GenBank/DDBJ whole genome shotgun (WGS) entry which is preliminary data.</text>
</comment>
<dbReference type="EMBL" id="ATFE01000003">
    <property type="protein sequence ID" value="EPF29627.1"/>
    <property type="molecule type" value="Genomic_DNA"/>
</dbReference>
<evidence type="ECO:0008006" key="4">
    <source>
        <dbReference type="Google" id="ProtNLM"/>
    </source>
</evidence>
<feature type="chain" id="PRO_5041727211" description="Nicotinic acid mononucleotide adenyltransferase" evidence="1">
    <location>
        <begin position="24"/>
        <end position="109"/>
    </location>
</feature>
<evidence type="ECO:0000313" key="2">
    <source>
        <dbReference type="EMBL" id="EPF29627.1"/>
    </source>
</evidence>
<feature type="signal peptide" evidence="1">
    <location>
        <begin position="1"/>
        <end position="23"/>
    </location>
</feature>
<accession>A0AA87NSF6</accession>
<protein>
    <recommendedName>
        <fullName evidence="4">Nicotinic acid mononucleotide adenyltransferase</fullName>
    </recommendedName>
</protein>
<sequence>MRNKIKLYSFLFFLMIGICTAWGQDKALSAGQKQYIPIEYNGETIYKWLTIRNVKEYDGEGKLIYEGNGFTDNKWYEYYRQGNKICCKIEQQWRGELHYAEERYEYKGE</sequence>
<dbReference type="AlphaFoldDB" id="A0AA87NSF6"/>
<evidence type="ECO:0000313" key="3">
    <source>
        <dbReference type="Proteomes" id="UP000014634"/>
    </source>
</evidence>
<proteinExistence type="predicted"/>
<keyword evidence="1" id="KW-0732">Signal</keyword>
<name>A0AA87NSF6_TREMD</name>
<evidence type="ECO:0000256" key="1">
    <source>
        <dbReference type="SAM" id="SignalP"/>
    </source>
</evidence>
<dbReference type="RefSeq" id="WP_016522326.1">
    <property type="nucleotide sequence ID" value="NZ_KE332517.1"/>
</dbReference>